<dbReference type="OrthoDB" id="9780392at2"/>
<evidence type="ECO:0000256" key="6">
    <source>
        <dbReference type="HAMAP-Rule" id="MF_01629"/>
    </source>
</evidence>
<protein>
    <recommendedName>
        <fullName evidence="6">Pyridoxine/pyridoxamine 5'-phosphate oxidase</fullName>
        <ecNumber evidence="6">1.4.3.5</ecNumber>
    </recommendedName>
    <alternativeName>
        <fullName evidence="6">PNP/PMP oxidase</fullName>
        <shortName evidence="6">PNPOx</shortName>
    </alternativeName>
    <alternativeName>
        <fullName evidence="6">Pyridoxal 5'-phosphate synthase</fullName>
    </alternativeName>
</protein>
<comment type="catalytic activity">
    <reaction evidence="6">
        <text>pyridoxamine 5'-phosphate + O2 + H2O = pyridoxal 5'-phosphate + H2O2 + NH4(+)</text>
        <dbReference type="Rhea" id="RHEA:15817"/>
        <dbReference type="ChEBI" id="CHEBI:15377"/>
        <dbReference type="ChEBI" id="CHEBI:15379"/>
        <dbReference type="ChEBI" id="CHEBI:16240"/>
        <dbReference type="ChEBI" id="CHEBI:28938"/>
        <dbReference type="ChEBI" id="CHEBI:58451"/>
        <dbReference type="ChEBI" id="CHEBI:597326"/>
        <dbReference type="EC" id="1.4.3.5"/>
    </reaction>
</comment>
<dbReference type="InterPro" id="IPR019740">
    <property type="entry name" value="Pyridox_Oxase_CS"/>
</dbReference>
<feature type="binding site" evidence="6 7">
    <location>
        <position position="127"/>
    </location>
    <ligand>
        <name>substrate</name>
    </ligand>
</feature>
<feature type="binding site" evidence="6 7">
    <location>
        <position position="131"/>
    </location>
    <ligand>
        <name>substrate</name>
    </ligand>
</feature>
<keyword evidence="12" id="KW-1185">Reference proteome</keyword>
<evidence type="ECO:0000256" key="4">
    <source>
        <dbReference type="ARBA" id="ARBA00023002"/>
    </source>
</evidence>
<evidence type="ECO:0000256" key="2">
    <source>
        <dbReference type="ARBA" id="ARBA00022630"/>
    </source>
</evidence>
<comment type="similarity">
    <text evidence="1 6">Belongs to the pyridoxamine 5'-phosphate oxidase family.</text>
</comment>
<dbReference type="UniPathway" id="UPA01068">
    <property type="reaction ID" value="UER00304"/>
</dbReference>
<comment type="function">
    <text evidence="6">Catalyzes the oxidation of either pyridoxine 5'-phosphate (PNP) or pyridoxamine 5'-phosphate (PMP) into pyridoxal 5'-phosphate (PLP).</text>
</comment>
<feature type="binding site" evidence="6 8">
    <location>
        <position position="105"/>
    </location>
    <ligand>
        <name>FMN</name>
        <dbReference type="ChEBI" id="CHEBI:58210"/>
    </ligand>
</feature>
<dbReference type="Proteomes" id="UP000229366">
    <property type="component" value="Unassembled WGS sequence"/>
</dbReference>
<proteinExistence type="inferred from homology"/>
<keyword evidence="5 6" id="KW-0664">Pyridoxine biosynthesis</keyword>
<comment type="subunit">
    <text evidence="6">Homodimer.</text>
</comment>
<keyword evidence="2 6" id="KW-0285">Flavoprotein</keyword>
<dbReference type="RefSeq" id="WP_100380030.1">
    <property type="nucleotide sequence ID" value="NZ_CBCSBW010000005.1"/>
</dbReference>
<gene>
    <name evidence="6" type="primary">pdxH</name>
    <name evidence="11" type="ORF">B0G85_1717</name>
</gene>
<dbReference type="NCBIfam" id="NF004231">
    <property type="entry name" value="PRK05679.1"/>
    <property type="match status" value="1"/>
</dbReference>
<dbReference type="Pfam" id="PF01243">
    <property type="entry name" value="PNPOx_N"/>
    <property type="match status" value="1"/>
</dbReference>
<dbReference type="AlphaFoldDB" id="A0A2M8VJE2"/>
<organism evidence="11 12">
    <name type="scientific">Polynucleobacter brandtiae</name>
    <dbReference type="NCBI Taxonomy" id="1938816"/>
    <lineage>
        <taxon>Bacteria</taxon>
        <taxon>Pseudomonadati</taxon>
        <taxon>Pseudomonadota</taxon>
        <taxon>Betaproteobacteria</taxon>
        <taxon>Burkholderiales</taxon>
        <taxon>Burkholderiaceae</taxon>
        <taxon>Polynucleobacter</taxon>
    </lineage>
</organism>
<evidence type="ECO:0000313" key="11">
    <source>
        <dbReference type="EMBL" id="PJI77116.1"/>
    </source>
</evidence>
<feature type="binding site" evidence="6 8">
    <location>
        <position position="83"/>
    </location>
    <ligand>
        <name>FMN</name>
        <dbReference type="ChEBI" id="CHEBI:58210"/>
    </ligand>
</feature>
<dbReference type="InterPro" id="IPR011576">
    <property type="entry name" value="Pyridox_Oxase_N"/>
</dbReference>
<dbReference type="HAMAP" id="MF_01629">
    <property type="entry name" value="PdxH"/>
    <property type="match status" value="1"/>
</dbReference>
<feature type="domain" description="Pyridoxine 5'-phosphate oxidase dimerisation C-terminal" evidence="10">
    <location>
        <begin position="171"/>
        <end position="211"/>
    </location>
</feature>
<dbReference type="SUPFAM" id="SSF50475">
    <property type="entry name" value="FMN-binding split barrel"/>
    <property type="match status" value="1"/>
</dbReference>
<evidence type="ECO:0000259" key="9">
    <source>
        <dbReference type="Pfam" id="PF01243"/>
    </source>
</evidence>
<evidence type="ECO:0000256" key="1">
    <source>
        <dbReference type="ARBA" id="ARBA00007301"/>
    </source>
</evidence>
<dbReference type="InterPro" id="IPR019576">
    <property type="entry name" value="Pyridoxamine_oxidase_dimer_C"/>
</dbReference>
<dbReference type="PANTHER" id="PTHR10851">
    <property type="entry name" value="PYRIDOXINE-5-PHOSPHATE OXIDASE"/>
    <property type="match status" value="1"/>
</dbReference>
<evidence type="ECO:0000313" key="12">
    <source>
        <dbReference type="Proteomes" id="UP000229366"/>
    </source>
</evidence>
<comment type="cofactor">
    <cofactor evidence="6 8">
        <name>FMN</name>
        <dbReference type="ChEBI" id="CHEBI:58210"/>
    </cofactor>
    <text evidence="6 8">Binds 1 FMN per subunit.</text>
</comment>
<keyword evidence="3 6" id="KW-0288">FMN</keyword>
<feature type="binding site" evidence="6 7">
    <location>
        <begin position="190"/>
        <end position="192"/>
    </location>
    <ligand>
        <name>substrate</name>
    </ligand>
</feature>
<feature type="binding site" evidence="6 7">
    <location>
        <position position="66"/>
    </location>
    <ligand>
        <name>substrate</name>
    </ligand>
</feature>
<feature type="binding site" evidence="6 8">
    <location>
        <begin position="140"/>
        <end position="141"/>
    </location>
    <ligand>
        <name>FMN</name>
        <dbReference type="ChEBI" id="CHEBI:58210"/>
    </ligand>
</feature>
<dbReference type="GO" id="GO:0010181">
    <property type="term" value="F:FMN binding"/>
    <property type="evidence" value="ECO:0007669"/>
    <property type="project" value="UniProtKB-UniRule"/>
</dbReference>
<dbReference type="Gene3D" id="2.30.110.10">
    <property type="entry name" value="Electron Transport, Fmn-binding Protein, Chain A"/>
    <property type="match status" value="1"/>
</dbReference>
<feature type="binding site" evidence="6 8">
    <location>
        <begin position="61"/>
        <end position="66"/>
    </location>
    <ligand>
        <name>FMN</name>
        <dbReference type="ChEBI" id="CHEBI:58210"/>
    </ligand>
</feature>
<evidence type="ECO:0000256" key="7">
    <source>
        <dbReference type="PIRSR" id="PIRSR000190-1"/>
    </source>
</evidence>
<dbReference type="NCBIfam" id="TIGR00558">
    <property type="entry name" value="pdxH"/>
    <property type="match status" value="1"/>
</dbReference>
<name>A0A2M8VJE2_9BURK</name>
<dbReference type="PANTHER" id="PTHR10851:SF0">
    <property type="entry name" value="PYRIDOXINE-5'-PHOSPHATE OXIDASE"/>
    <property type="match status" value="1"/>
</dbReference>
<dbReference type="InterPro" id="IPR000659">
    <property type="entry name" value="Pyridox_Oxase"/>
</dbReference>
<keyword evidence="4 6" id="KW-0560">Oxidoreductase</keyword>
<dbReference type="GO" id="GO:0004733">
    <property type="term" value="F:pyridoxamine phosphate oxidase activity"/>
    <property type="evidence" value="ECO:0007669"/>
    <property type="project" value="UniProtKB-UniRule"/>
</dbReference>
<dbReference type="Pfam" id="PF10590">
    <property type="entry name" value="PNP_phzG_C"/>
    <property type="match status" value="1"/>
</dbReference>
<dbReference type="InterPro" id="IPR012349">
    <property type="entry name" value="Split_barrel_FMN-bd"/>
</dbReference>
<comment type="caution">
    <text evidence="6">Lacks conserved residue(s) required for the propagation of feature annotation.</text>
</comment>
<feature type="binding site" evidence="7">
    <location>
        <begin position="8"/>
        <end position="11"/>
    </location>
    <ligand>
        <name>substrate</name>
    </ligand>
</feature>
<dbReference type="PROSITE" id="PS01064">
    <property type="entry name" value="PYRIDOX_OXIDASE"/>
    <property type="match status" value="1"/>
</dbReference>
<comment type="caution">
    <text evidence="11">The sequence shown here is derived from an EMBL/GenBank/DDBJ whole genome shotgun (WGS) entry which is preliminary data.</text>
</comment>
<feature type="binding site" evidence="6 7">
    <location>
        <position position="123"/>
    </location>
    <ligand>
        <name>substrate</name>
    </ligand>
</feature>
<evidence type="ECO:0000256" key="5">
    <source>
        <dbReference type="ARBA" id="ARBA00023096"/>
    </source>
</evidence>
<dbReference type="EMBL" id="PGTX01000004">
    <property type="protein sequence ID" value="PJI77116.1"/>
    <property type="molecule type" value="Genomic_DNA"/>
</dbReference>
<dbReference type="PIRSF" id="PIRSF000190">
    <property type="entry name" value="Pyd_amn-ph_oxd"/>
    <property type="match status" value="1"/>
</dbReference>
<feature type="binding site" evidence="6 8">
    <location>
        <position position="194"/>
    </location>
    <ligand>
        <name>FMN</name>
        <dbReference type="ChEBI" id="CHEBI:58210"/>
    </ligand>
</feature>
<feature type="binding site" evidence="6 8">
    <location>
        <begin position="76"/>
        <end position="77"/>
    </location>
    <ligand>
        <name>FMN</name>
        <dbReference type="ChEBI" id="CHEBI:58210"/>
    </ligand>
</feature>
<dbReference type="GO" id="GO:0008615">
    <property type="term" value="P:pyridoxine biosynthetic process"/>
    <property type="evidence" value="ECO:0007669"/>
    <property type="project" value="UniProtKB-UniRule"/>
</dbReference>
<dbReference type="EC" id="1.4.3.5" evidence="6"/>
<feature type="binding site" evidence="6 8">
    <location>
        <position position="184"/>
    </location>
    <ligand>
        <name>FMN</name>
        <dbReference type="ChEBI" id="CHEBI:58210"/>
    </ligand>
</feature>
<evidence type="ECO:0000259" key="10">
    <source>
        <dbReference type="Pfam" id="PF10590"/>
    </source>
</evidence>
<feature type="domain" description="Pyridoxamine 5'-phosphate oxidase N-terminal" evidence="9">
    <location>
        <begin position="34"/>
        <end position="152"/>
    </location>
</feature>
<evidence type="ECO:0000256" key="3">
    <source>
        <dbReference type="ARBA" id="ARBA00022643"/>
    </source>
</evidence>
<accession>A0A2M8VJE2</accession>
<evidence type="ECO:0000256" key="8">
    <source>
        <dbReference type="PIRSR" id="PIRSR000190-2"/>
    </source>
</evidence>
<reference evidence="11 12" key="1">
    <citation type="submission" date="2017-11" db="EMBL/GenBank/DDBJ databases">
        <title>Genomic Encyclopedia of Type Strains, Phase III (KMG-III): the genomes of soil and plant-associated and newly described type strains.</title>
        <authorList>
            <person name="Whitman W."/>
        </authorList>
    </citation>
    <scope>NUCLEOTIDE SEQUENCE [LARGE SCALE GENOMIC DNA]</scope>
    <source>
        <strain evidence="11 12">UB-Domo-W1</strain>
    </source>
</reference>
<comment type="pathway">
    <text evidence="6">Cofactor metabolism; pyridoxal 5'-phosphate salvage; pyridoxal 5'-phosphate from pyridoxamine 5'-phosphate: step 1/1.</text>
</comment>
<comment type="catalytic activity">
    <reaction evidence="6">
        <text>pyridoxine 5'-phosphate + O2 = pyridoxal 5'-phosphate + H2O2</text>
        <dbReference type="Rhea" id="RHEA:15149"/>
        <dbReference type="ChEBI" id="CHEBI:15379"/>
        <dbReference type="ChEBI" id="CHEBI:16240"/>
        <dbReference type="ChEBI" id="CHEBI:58589"/>
        <dbReference type="ChEBI" id="CHEBI:597326"/>
        <dbReference type="EC" id="1.4.3.5"/>
    </reaction>
</comment>
<sequence length="211" mass="24042">MDPIAQLRKNYTFGQLLETEVPVNPLALFQVWFDQATKAECPEPNSMTLATADQAGNPSARIVLLKGADQSGFTFFTNYDSQKGRELAIRPQSALLFHWHELERQIRIKGSTEKITASESDDYYHSRPAASRIGAWASPQSTAIPNREFLEQAEKDFGAKFGNAPPRPEHWGGYRLRPTEIEFWQGRPSRLHDRIHYQLEGNNWCITRLAP</sequence>
<comment type="pathway">
    <text evidence="6">Cofactor metabolism; pyridoxal 5'-phosphate salvage; pyridoxal 5'-phosphate from pyridoxine 5'-phosphate: step 1/1.</text>
</comment>